<dbReference type="GeneID" id="63746508"/>
<dbReference type="RefSeq" id="XP_040690869.1">
    <property type="nucleotide sequence ID" value="XM_040830660.1"/>
</dbReference>
<accession>A0A1L9RQP5</accession>
<name>A0A1L9RQP5_ASPWE</name>
<evidence type="ECO:0000313" key="2">
    <source>
        <dbReference type="EMBL" id="OJJ37193.1"/>
    </source>
</evidence>
<dbReference type="GO" id="GO:0031047">
    <property type="term" value="P:regulatory ncRNA-mediated gene silencing"/>
    <property type="evidence" value="ECO:0007669"/>
    <property type="project" value="InterPro"/>
</dbReference>
<dbReference type="VEuPathDB" id="FungiDB:ASPWEDRAFT_170677"/>
<feature type="compositionally biased region" description="Basic and acidic residues" evidence="1">
    <location>
        <begin position="487"/>
        <end position="497"/>
    </location>
</feature>
<dbReference type="InterPro" id="IPR018606">
    <property type="entry name" value="Arb1"/>
</dbReference>
<gene>
    <name evidence="2" type="ORF">ASPWEDRAFT_170677</name>
</gene>
<keyword evidence="3" id="KW-1185">Reference proteome</keyword>
<evidence type="ECO:0008006" key="4">
    <source>
        <dbReference type="Google" id="ProtNLM"/>
    </source>
</evidence>
<dbReference type="EMBL" id="KV878211">
    <property type="protein sequence ID" value="OJJ37193.1"/>
    <property type="molecule type" value="Genomic_DNA"/>
</dbReference>
<feature type="region of interest" description="Disordered" evidence="1">
    <location>
        <begin position="1"/>
        <end position="92"/>
    </location>
</feature>
<feature type="compositionally biased region" description="Polar residues" evidence="1">
    <location>
        <begin position="1"/>
        <end position="12"/>
    </location>
</feature>
<evidence type="ECO:0000256" key="1">
    <source>
        <dbReference type="SAM" id="MobiDB-lite"/>
    </source>
</evidence>
<dbReference type="AlphaFoldDB" id="A0A1L9RQP5"/>
<sequence>METPASPSSLSQHLPIRTKDSNGLQQPDPAQSAEEADKEPANTENPQSEAKEGEDDERMTTTVDWVEPEPKKKKKRKTRPKSKRGKNKPTGFEEFYVDAPITPEEHKEERSIYDVERPIIHRMEDAILRFQKNRRIESERREIFTKYLSYGGVDVGPKMFGGVDDRELQEMDSEQILMARGQTSIRQDRADLAVDFNAVVKGYLTSFFPFYFNPETEDMVKLATVTIRNFLSYILYHDVCPEYKENIDEARTSCDIAGKELWNNQQITAEGPGNFNTAASTLFGGFFFDLYVEDNKWENTKDETFRMSNDIARKVVKFALAGTGSNEQAIRFQELANTNALRAMRVEDIDGFEVTTVILPDDKTREFYQTHASDLYPVGRLLARAYRDPGKPGFDLSPEESLEWENGGAPMHEFEFFLEESLLKYCYPGMKVMTSVWELNCGLHFFDEIFTAYSSLYTVLFNDLMLGWKKPKDLRGGGDDGDEEVDGHEKECDSKEAEDGDIEQTL</sequence>
<evidence type="ECO:0000313" key="3">
    <source>
        <dbReference type="Proteomes" id="UP000184383"/>
    </source>
</evidence>
<organism evidence="2 3">
    <name type="scientific">Aspergillus wentii DTO 134E9</name>
    <dbReference type="NCBI Taxonomy" id="1073089"/>
    <lineage>
        <taxon>Eukaryota</taxon>
        <taxon>Fungi</taxon>
        <taxon>Dikarya</taxon>
        <taxon>Ascomycota</taxon>
        <taxon>Pezizomycotina</taxon>
        <taxon>Eurotiomycetes</taxon>
        <taxon>Eurotiomycetidae</taxon>
        <taxon>Eurotiales</taxon>
        <taxon>Aspergillaceae</taxon>
        <taxon>Aspergillus</taxon>
        <taxon>Aspergillus subgen. Cremei</taxon>
    </lineage>
</organism>
<feature type="compositionally biased region" description="Basic residues" evidence="1">
    <location>
        <begin position="71"/>
        <end position="87"/>
    </location>
</feature>
<protein>
    <recommendedName>
        <fullName evidence="4">Argonaute complex, subunit Arb1</fullName>
    </recommendedName>
</protein>
<dbReference type="STRING" id="1073089.A0A1L9RQP5"/>
<dbReference type="GO" id="GO:0033167">
    <property type="term" value="C:ARC complex"/>
    <property type="evidence" value="ECO:0007669"/>
    <property type="project" value="InterPro"/>
</dbReference>
<dbReference type="Pfam" id="PF09692">
    <property type="entry name" value="Arb1"/>
    <property type="match status" value="1"/>
</dbReference>
<dbReference type="OrthoDB" id="435402at2759"/>
<feature type="region of interest" description="Disordered" evidence="1">
    <location>
        <begin position="474"/>
        <end position="506"/>
    </location>
</feature>
<reference evidence="3" key="1">
    <citation type="journal article" date="2017" name="Genome Biol.">
        <title>Comparative genomics reveals high biological diversity and specific adaptations in the industrially and medically important fungal genus Aspergillus.</title>
        <authorList>
            <person name="de Vries R.P."/>
            <person name="Riley R."/>
            <person name="Wiebenga A."/>
            <person name="Aguilar-Osorio G."/>
            <person name="Amillis S."/>
            <person name="Uchima C.A."/>
            <person name="Anderluh G."/>
            <person name="Asadollahi M."/>
            <person name="Askin M."/>
            <person name="Barry K."/>
            <person name="Battaglia E."/>
            <person name="Bayram O."/>
            <person name="Benocci T."/>
            <person name="Braus-Stromeyer S.A."/>
            <person name="Caldana C."/>
            <person name="Canovas D."/>
            <person name="Cerqueira G.C."/>
            <person name="Chen F."/>
            <person name="Chen W."/>
            <person name="Choi C."/>
            <person name="Clum A."/>
            <person name="Dos Santos R.A."/>
            <person name="Damasio A.R."/>
            <person name="Diallinas G."/>
            <person name="Emri T."/>
            <person name="Fekete E."/>
            <person name="Flipphi M."/>
            <person name="Freyberg S."/>
            <person name="Gallo A."/>
            <person name="Gournas C."/>
            <person name="Habgood R."/>
            <person name="Hainaut M."/>
            <person name="Harispe M.L."/>
            <person name="Henrissat B."/>
            <person name="Hilden K.S."/>
            <person name="Hope R."/>
            <person name="Hossain A."/>
            <person name="Karabika E."/>
            <person name="Karaffa L."/>
            <person name="Karanyi Z."/>
            <person name="Krasevec N."/>
            <person name="Kuo A."/>
            <person name="Kusch H."/>
            <person name="LaButti K."/>
            <person name="Lagendijk E.L."/>
            <person name="Lapidus A."/>
            <person name="Levasseur A."/>
            <person name="Lindquist E."/>
            <person name="Lipzen A."/>
            <person name="Logrieco A.F."/>
            <person name="MacCabe A."/>
            <person name="Maekelae M.R."/>
            <person name="Malavazi I."/>
            <person name="Melin P."/>
            <person name="Meyer V."/>
            <person name="Mielnichuk N."/>
            <person name="Miskei M."/>
            <person name="Molnar A.P."/>
            <person name="Mule G."/>
            <person name="Ngan C.Y."/>
            <person name="Orejas M."/>
            <person name="Orosz E."/>
            <person name="Ouedraogo J.P."/>
            <person name="Overkamp K.M."/>
            <person name="Park H.-S."/>
            <person name="Perrone G."/>
            <person name="Piumi F."/>
            <person name="Punt P.J."/>
            <person name="Ram A.F."/>
            <person name="Ramon A."/>
            <person name="Rauscher S."/>
            <person name="Record E."/>
            <person name="Riano-Pachon D.M."/>
            <person name="Robert V."/>
            <person name="Roehrig J."/>
            <person name="Ruller R."/>
            <person name="Salamov A."/>
            <person name="Salih N.S."/>
            <person name="Samson R.A."/>
            <person name="Sandor E."/>
            <person name="Sanguinetti M."/>
            <person name="Schuetze T."/>
            <person name="Sepcic K."/>
            <person name="Shelest E."/>
            <person name="Sherlock G."/>
            <person name="Sophianopoulou V."/>
            <person name="Squina F.M."/>
            <person name="Sun H."/>
            <person name="Susca A."/>
            <person name="Todd R.B."/>
            <person name="Tsang A."/>
            <person name="Unkles S.E."/>
            <person name="van de Wiele N."/>
            <person name="van Rossen-Uffink D."/>
            <person name="Oliveira J.V."/>
            <person name="Vesth T.C."/>
            <person name="Visser J."/>
            <person name="Yu J.-H."/>
            <person name="Zhou M."/>
            <person name="Andersen M.R."/>
            <person name="Archer D.B."/>
            <person name="Baker S.E."/>
            <person name="Benoit I."/>
            <person name="Brakhage A.A."/>
            <person name="Braus G.H."/>
            <person name="Fischer R."/>
            <person name="Frisvad J.C."/>
            <person name="Goldman G.H."/>
            <person name="Houbraken J."/>
            <person name="Oakley B."/>
            <person name="Pocsi I."/>
            <person name="Scazzocchio C."/>
            <person name="Seiboth B."/>
            <person name="vanKuyk P.A."/>
            <person name="Wortman J."/>
            <person name="Dyer P.S."/>
            <person name="Grigoriev I.V."/>
        </authorList>
    </citation>
    <scope>NUCLEOTIDE SEQUENCE [LARGE SCALE GENOMIC DNA]</scope>
    <source>
        <strain evidence="3">DTO 134E9</strain>
    </source>
</reference>
<dbReference type="Proteomes" id="UP000184383">
    <property type="component" value="Unassembled WGS sequence"/>
</dbReference>
<proteinExistence type="predicted"/>